<protein>
    <submittedName>
        <fullName evidence="6">Uncharacterized protein</fullName>
    </submittedName>
</protein>
<name>A0A9N9M9X9_9CUCU</name>
<keyword evidence="2" id="KW-0732">Signal</keyword>
<dbReference type="SMART" id="SM00369">
    <property type="entry name" value="LRR_TYP"/>
    <property type="match status" value="13"/>
</dbReference>
<dbReference type="SUPFAM" id="SSF52058">
    <property type="entry name" value="L domain-like"/>
    <property type="match status" value="2"/>
</dbReference>
<dbReference type="PANTHER" id="PTHR24373:SF275">
    <property type="entry name" value="TIR DOMAIN-CONTAINING PROTEIN"/>
    <property type="match status" value="1"/>
</dbReference>
<dbReference type="PROSITE" id="PS51450">
    <property type="entry name" value="LRR"/>
    <property type="match status" value="4"/>
</dbReference>
<evidence type="ECO:0000256" key="3">
    <source>
        <dbReference type="ARBA" id="ARBA00022737"/>
    </source>
</evidence>
<dbReference type="PANTHER" id="PTHR24373">
    <property type="entry name" value="SLIT RELATED LEUCINE-RICH REPEAT NEURONAL PROTEIN"/>
    <property type="match status" value="1"/>
</dbReference>
<dbReference type="AlphaFoldDB" id="A0A9N9M9X9"/>
<feature type="compositionally biased region" description="Basic and acidic residues" evidence="4">
    <location>
        <begin position="555"/>
        <end position="582"/>
    </location>
</feature>
<proteinExistence type="predicted"/>
<dbReference type="Gene3D" id="3.80.10.10">
    <property type="entry name" value="Ribonuclease Inhibitor"/>
    <property type="match status" value="4"/>
</dbReference>
<dbReference type="EMBL" id="OU892277">
    <property type="protein sequence ID" value="CAG9760420.1"/>
    <property type="molecule type" value="Genomic_DNA"/>
</dbReference>
<dbReference type="InterPro" id="IPR003591">
    <property type="entry name" value="Leu-rich_rpt_typical-subtyp"/>
</dbReference>
<sequence length="680" mass="78664">MLWILCVLPLVGSYSVGYQCPEFCYCDSDNISCQYADLTELPNNIYTGIISLDLSHNRFSAFPGDMDAFGELKYLNLSNNQISTLKYSDLMGLEKLETLDLKFNLFHDWKDIHSSTFLPTKNLQFLDFSHNPLRSIPRYSNHLYIESLQILRLSNCSMRIIPVNVFNRLANLKELYLSDNPITSINDTFQIESLRLIDLSQCELNYMEENVFSALTNLEMLILSKNIFLKRFLCNSDHLLYLDLSDSLLDRIPSGSLRKVLRLDLSGNYLRSISAGSFTKLQSLQVLNLSTNSLTTIHERGFEGLTEVISIDLSFNKIQTLDERLLNNNSALSHLNLSHNYIKSLDTISSKSLKMLIASFCEIYELNRYSLELMPNLVTLILSRNFITTLPNRLIARSLSILDVSFCRIRTLNNETFEEMFYLRQINLASNALTSIDPSYFPRAFNVIIKDNPWRCDCQRLKRMYEWISTYSSNRLNGLICDSPEKSAGKTWEEACIAEWYPNRVKKDTMWYYSLGIVIAMVVALFALVIIRRFKSMQDERLRLEDEARRAEEREALSRMHERQREIEYEEDRTAPDPRELQRPPSYNEAILMPMVSASHPSLAGSVHSFGSRASLGGSAADINKKNRIRRKRRRRKSEEMRRASRITLDSDSSSEERYQSMDNLEPRRKPQGPPLESNF</sequence>
<organism evidence="6 7">
    <name type="scientific">Ceutorhynchus assimilis</name>
    <name type="common">cabbage seed weevil</name>
    <dbReference type="NCBI Taxonomy" id="467358"/>
    <lineage>
        <taxon>Eukaryota</taxon>
        <taxon>Metazoa</taxon>
        <taxon>Ecdysozoa</taxon>
        <taxon>Arthropoda</taxon>
        <taxon>Hexapoda</taxon>
        <taxon>Insecta</taxon>
        <taxon>Pterygota</taxon>
        <taxon>Neoptera</taxon>
        <taxon>Endopterygota</taxon>
        <taxon>Coleoptera</taxon>
        <taxon>Polyphaga</taxon>
        <taxon>Cucujiformia</taxon>
        <taxon>Curculionidae</taxon>
        <taxon>Ceutorhynchinae</taxon>
        <taxon>Ceutorhynchus</taxon>
    </lineage>
</organism>
<dbReference type="InterPro" id="IPR050328">
    <property type="entry name" value="Dev_Immune_Receptor"/>
</dbReference>
<keyword evidence="5" id="KW-0472">Membrane</keyword>
<feature type="transmembrane region" description="Helical" evidence="5">
    <location>
        <begin position="510"/>
        <end position="531"/>
    </location>
</feature>
<keyword evidence="1" id="KW-0433">Leucine-rich repeat</keyword>
<evidence type="ECO:0000313" key="7">
    <source>
        <dbReference type="Proteomes" id="UP001152799"/>
    </source>
</evidence>
<gene>
    <name evidence="6" type="ORF">CEUTPL_LOCUS1152</name>
</gene>
<keyword evidence="5" id="KW-0812">Transmembrane</keyword>
<keyword evidence="3" id="KW-0677">Repeat</keyword>
<evidence type="ECO:0000256" key="4">
    <source>
        <dbReference type="SAM" id="MobiDB-lite"/>
    </source>
</evidence>
<dbReference type="PRINTS" id="PR00019">
    <property type="entry name" value="LEURICHRPT"/>
</dbReference>
<keyword evidence="5" id="KW-1133">Transmembrane helix</keyword>
<feature type="compositionally biased region" description="Basic and acidic residues" evidence="4">
    <location>
        <begin position="655"/>
        <end position="669"/>
    </location>
</feature>
<feature type="region of interest" description="Disordered" evidence="4">
    <location>
        <begin position="629"/>
        <end position="680"/>
    </location>
</feature>
<evidence type="ECO:0000256" key="1">
    <source>
        <dbReference type="ARBA" id="ARBA00022614"/>
    </source>
</evidence>
<feature type="region of interest" description="Disordered" evidence="4">
    <location>
        <begin position="555"/>
        <end position="584"/>
    </location>
</feature>
<dbReference type="InterPro" id="IPR032675">
    <property type="entry name" value="LRR_dom_sf"/>
</dbReference>
<dbReference type="OrthoDB" id="1574204at2759"/>
<reference evidence="6" key="1">
    <citation type="submission" date="2022-01" db="EMBL/GenBank/DDBJ databases">
        <authorList>
            <person name="King R."/>
        </authorList>
    </citation>
    <scope>NUCLEOTIDE SEQUENCE</scope>
</reference>
<dbReference type="SMART" id="SM00365">
    <property type="entry name" value="LRR_SD22"/>
    <property type="match status" value="5"/>
</dbReference>
<evidence type="ECO:0000256" key="2">
    <source>
        <dbReference type="ARBA" id="ARBA00022729"/>
    </source>
</evidence>
<evidence type="ECO:0000256" key="5">
    <source>
        <dbReference type="SAM" id="Phobius"/>
    </source>
</evidence>
<evidence type="ECO:0000313" key="6">
    <source>
        <dbReference type="EMBL" id="CAG9760420.1"/>
    </source>
</evidence>
<dbReference type="InterPro" id="IPR001611">
    <property type="entry name" value="Leu-rich_rpt"/>
</dbReference>
<accession>A0A9N9M9X9</accession>
<keyword evidence="7" id="KW-1185">Reference proteome</keyword>
<dbReference type="Pfam" id="PF13855">
    <property type="entry name" value="LRR_8"/>
    <property type="match status" value="3"/>
</dbReference>
<dbReference type="Proteomes" id="UP001152799">
    <property type="component" value="Chromosome 1"/>
</dbReference>